<evidence type="ECO:0000256" key="1">
    <source>
        <dbReference type="SAM" id="Phobius"/>
    </source>
</evidence>
<feature type="transmembrane region" description="Helical" evidence="1">
    <location>
        <begin position="45"/>
        <end position="66"/>
    </location>
</feature>
<dbReference type="AlphaFoldDB" id="A0AAE4CVD2"/>
<organism evidence="3 4">
    <name type="scientific">Catenuloplanes niger</name>
    <dbReference type="NCBI Taxonomy" id="587534"/>
    <lineage>
        <taxon>Bacteria</taxon>
        <taxon>Bacillati</taxon>
        <taxon>Actinomycetota</taxon>
        <taxon>Actinomycetes</taxon>
        <taxon>Micromonosporales</taxon>
        <taxon>Micromonosporaceae</taxon>
        <taxon>Catenuloplanes</taxon>
    </lineage>
</organism>
<evidence type="ECO:0000259" key="2">
    <source>
        <dbReference type="Pfam" id="PF12229"/>
    </source>
</evidence>
<keyword evidence="1" id="KW-0472">Membrane</keyword>
<gene>
    <name evidence="3" type="ORF">J2S44_004623</name>
</gene>
<keyword evidence="4" id="KW-1185">Reference proteome</keyword>
<dbReference type="InterPro" id="IPR052913">
    <property type="entry name" value="Glycopeptide_resist_protein"/>
</dbReference>
<dbReference type="InterPro" id="IPR022029">
    <property type="entry name" value="YoaR-like_PG-bd"/>
</dbReference>
<dbReference type="InterPro" id="IPR007391">
    <property type="entry name" value="Vancomycin_resist_VanW"/>
</dbReference>
<reference evidence="3 4" key="1">
    <citation type="submission" date="2023-07" db="EMBL/GenBank/DDBJ databases">
        <title>Sequencing the genomes of 1000 actinobacteria strains.</title>
        <authorList>
            <person name="Klenk H.-P."/>
        </authorList>
    </citation>
    <scope>NUCLEOTIDE SEQUENCE [LARGE SCALE GENOMIC DNA]</scope>
    <source>
        <strain evidence="3 4">DSM 44711</strain>
    </source>
</reference>
<dbReference type="Pfam" id="PF04294">
    <property type="entry name" value="VanW"/>
    <property type="match status" value="1"/>
</dbReference>
<dbReference type="RefSeq" id="WP_310417675.1">
    <property type="nucleotide sequence ID" value="NZ_JAVDYC010000001.1"/>
</dbReference>
<sequence length="556" mass="58657">MTVPPPSEDDAPTVRFARIAGFAPTAMPDVPHPAEETAARRRWPVAMAGVLVVAVLAGGAGVAWAGRGDVPRGTRVLGVELGGLTSAEAGERLRADLGGARRLTEPFTVSLAGTEIVKVDPAAIGLAVDVPATIASATRNGRLLGVADVPPVVTVDEARLHDVLHAAAVRARLATPGTPGAITYDGTTPTAVYPEPGRGIDPHAAAVAVTEAWARRDVARVALTETTPATTRADVDRLLDGLAVPATAAPVHAGAFDIAPEVIARSLVFDGDPLTPRIDERRLRDGLAPVLAGLETPVRDASVDVDGGWPRVTESVTGRTVDVAALARDLLAVLPKTGERTVTATFTETRPAMTTEEVKRLGITQPIATYTSYGPEPVPDRPVTALVKPGDTVSLRALAGDGASPQLAATVFQAAYLAGLEIVEHHPHATYREYLPAVLEATAGPGQDLRVRNDTGHGVLADVRVSSRTITVTLWGTRVFDRIDTEYGPRTAVTEPAVEYRDPGPDCEFEPGSRGFSQEAWRIFRKDGEEAGREKFSWTYESRPRIVCGQGRGASR</sequence>
<protein>
    <submittedName>
        <fullName evidence="3">Vancomycin resistance protein YoaR</fullName>
    </submittedName>
</protein>
<dbReference type="EMBL" id="JAVDYC010000001">
    <property type="protein sequence ID" value="MDR7324373.1"/>
    <property type="molecule type" value="Genomic_DNA"/>
</dbReference>
<comment type="caution">
    <text evidence="3">The sequence shown here is derived from an EMBL/GenBank/DDBJ whole genome shotgun (WGS) entry which is preliminary data.</text>
</comment>
<feature type="domain" description="YoaR-like putative peptidoglycan binding" evidence="2">
    <location>
        <begin position="274"/>
        <end position="342"/>
    </location>
</feature>
<name>A0AAE4CVD2_9ACTN</name>
<accession>A0AAE4CVD2</accession>
<dbReference type="PANTHER" id="PTHR35788:SF1">
    <property type="entry name" value="EXPORTED PROTEIN"/>
    <property type="match status" value="1"/>
</dbReference>
<proteinExistence type="predicted"/>
<evidence type="ECO:0000313" key="4">
    <source>
        <dbReference type="Proteomes" id="UP001183629"/>
    </source>
</evidence>
<evidence type="ECO:0000313" key="3">
    <source>
        <dbReference type="EMBL" id="MDR7324373.1"/>
    </source>
</evidence>
<dbReference type="Proteomes" id="UP001183629">
    <property type="component" value="Unassembled WGS sequence"/>
</dbReference>
<keyword evidence="1" id="KW-0812">Transmembrane</keyword>
<dbReference type="PANTHER" id="PTHR35788">
    <property type="entry name" value="EXPORTED PROTEIN-RELATED"/>
    <property type="match status" value="1"/>
</dbReference>
<keyword evidence="1" id="KW-1133">Transmembrane helix</keyword>
<dbReference type="Pfam" id="PF12229">
    <property type="entry name" value="PG_binding_4"/>
    <property type="match status" value="1"/>
</dbReference>